<dbReference type="EMBL" id="JAIPUX010000521">
    <property type="protein sequence ID" value="KAH0626259.1"/>
    <property type="molecule type" value="Genomic_DNA"/>
</dbReference>
<keyword evidence="8" id="KW-0675">Receptor</keyword>
<evidence type="ECO:0000313" key="14">
    <source>
        <dbReference type="EMBL" id="KAH0626259.1"/>
    </source>
</evidence>
<dbReference type="InterPro" id="IPR000068">
    <property type="entry name" value="GPCR_3_Ca_sens_rcpt-rel"/>
</dbReference>
<evidence type="ECO:0000256" key="3">
    <source>
        <dbReference type="ARBA" id="ARBA00022692"/>
    </source>
</evidence>
<feature type="domain" description="G-protein coupled receptors family 3 profile" evidence="13">
    <location>
        <begin position="545"/>
        <end position="650"/>
    </location>
</feature>
<dbReference type="Pfam" id="PF01094">
    <property type="entry name" value="ANF_receptor"/>
    <property type="match status" value="4"/>
</dbReference>
<dbReference type="InterPro" id="IPR038550">
    <property type="entry name" value="GPCR_3_9-Cys_sf"/>
</dbReference>
<evidence type="ECO:0000256" key="9">
    <source>
        <dbReference type="ARBA" id="ARBA00023180"/>
    </source>
</evidence>
<evidence type="ECO:0000256" key="7">
    <source>
        <dbReference type="ARBA" id="ARBA00023136"/>
    </source>
</evidence>
<keyword evidence="10" id="KW-0807">Transducer</keyword>
<proteinExistence type="predicted"/>
<feature type="transmembrane region" description="Helical" evidence="12">
    <location>
        <begin position="1244"/>
        <end position="1271"/>
    </location>
</feature>
<dbReference type="SUPFAM" id="SSF53822">
    <property type="entry name" value="Periplasmic binding protein-like I"/>
    <property type="match status" value="3"/>
</dbReference>
<organism evidence="14 15">
    <name type="scientific">Phrynosoma platyrhinos</name>
    <name type="common">Desert horned lizard</name>
    <dbReference type="NCBI Taxonomy" id="52577"/>
    <lineage>
        <taxon>Eukaryota</taxon>
        <taxon>Metazoa</taxon>
        <taxon>Chordata</taxon>
        <taxon>Craniata</taxon>
        <taxon>Vertebrata</taxon>
        <taxon>Euteleostomi</taxon>
        <taxon>Lepidosauria</taxon>
        <taxon>Squamata</taxon>
        <taxon>Bifurcata</taxon>
        <taxon>Unidentata</taxon>
        <taxon>Episquamata</taxon>
        <taxon>Toxicofera</taxon>
        <taxon>Iguania</taxon>
        <taxon>Phrynosomatidae</taxon>
        <taxon>Phrynosomatinae</taxon>
        <taxon>Phrynosoma</taxon>
    </lineage>
</organism>
<feature type="transmembrane region" description="Helical" evidence="12">
    <location>
        <begin position="615"/>
        <end position="641"/>
    </location>
</feature>
<feature type="domain" description="G-protein coupled receptors family 3 profile" evidence="13">
    <location>
        <begin position="1775"/>
        <end position="1808"/>
    </location>
</feature>
<evidence type="ECO:0000256" key="10">
    <source>
        <dbReference type="ARBA" id="ARBA00023224"/>
    </source>
</evidence>
<dbReference type="Gene3D" id="3.40.50.2300">
    <property type="match status" value="7"/>
</dbReference>
<dbReference type="InterPro" id="IPR001828">
    <property type="entry name" value="ANF_lig-bd_rcpt"/>
</dbReference>
<feature type="transmembrane region" description="Helical" evidence="12">
    <location>
        <begin position="580"/>
        <end position="603"/>
    </location>
</feature>
<dbReference type="PRINTS" id="PR01535">
    <property type="entry name" value="VOMERONASL2R"/>
</dbReference>
<dbReference type="InterPro" id="IPR011500">
    <property type="entry name" value="GPCR_3_9-Cys_dom"/>
</dbReference>
<dbReference type="InterPro" id="IPR028082">
    <property type="entry name" value="Peripla_BP_I"/>
</dbReference>
<feature type="region of interest" description="Disordered" evidence="11">
    <location>
        <begin position="1830"/>
        <end position="1883"/>
    </location>
</feature>
<feature type="transmembrane region" description="Helical" evidence="12">
    <location>
        <begin position="1212"/>
        <end position="1232"/>
    </location>
</feature>
<evidence type="ECO:0000259" key="13">
    <source>
        <dbReference type="PROSITE" id="PS50259"/>
    </source>
</evidence>
<dbReference type="InterPro" id="IPR004073">
    <property type="entry name" value="GPCR_3_vmron_rcpt_2"/>
</dbReference>
<evidence type="ECO:0000256" key="11">
    <source>
        <dbReference type="SAM" id="MobiDB-lite"/>
    </source>
</evidence>
<dbReference type="PANTHER" id="PTHR24061">
    <property type="entry name" value="CALCIUM-SENSING RECEPTOR-RELATED"/>
    <property type="match status" value="1"/>
</dbReference>
<evidence type="ECO:0000256" key="6">
    <source>
        <dbReference type="ARBA" id="ARBA00023040"/>
    </source>
</evidence>
<evidence type="ECO:0000256" key="5">
    <source>
        <dbReference type="ARBA" id="ARBA00022989"/>
    </source>
</evidence>
<dbReference type="PROSITE" id="PS50259">
    <property type="entry name" value="G_PROTEIN_RECEP_F3_4"/>
    <property type="match status" value="3"/>
</dbReference>
<dbReference type="Pfam" id="PF00003">
    <property type="entry name" value="7tm_3"/>
    <property type="match status" value="2"/>
</dbReference>
<keyword evidence="4" id="KW-0732">Signal</keyword>
<name>A0ABQ7T9C4_PHRPL</name>
<dbReference type="PRINTS" id="PR00248">
    <property type="entry name" value="GPCRMGR"/>
</dbReference>
<keyword evidence="9" id="KW-0325">Glycoprotein</keyword>
<accession>A0ABQ7T9C4</accession>
<evidence type="ECO:0000256" key="2">
    <source>
        <dbReference type="ARBA" id="ARBA00022475"/>
    </source>
</evidence>
<keyword evidence="2" id="KW-1003">Cell membrane</keyword>
<dbReference type="InterPro" id="IPR000337">
    <property type="entry name" value="GPCR_3"/>
</dbReference>
<evidence type="ECO:0000256" key="1">
    <source>
        <dbReference type="ARBA" id="ARBA00004651"/>
    </source>
</evidence>
<dbReference type="Gene3D" id="2.10.50.30">
    <property type="entry name" value="GPCR, family 3, nine cysteines domain"/>
    <property type="match status" value="2"/>
</dbReference>
<evidence type="ECO:0000313" key="15">
    <source>
        <dbReference type="Proteomes" id="UP000826234"/>
    </source>
</evidence>
<dbReference type="InterPro" id="IPR017978">
    <property type="entry name" value="GPCR_3_C"/>
</dbReference>
<comment type="subcellular location">
    <subcellularLocation>
        <location evidence="1">Cell membrane</location>
        <topology evidence="1">Multi-pass membrane protein</topology>
    </subcellularLocation>
</comment>
<dbReference type="Pfam" id="PF07562">
    <property type="entry name" value="NCD3G"/>
    <property type="match status" value="1"/>
</dbReference>
<dbReference type="PANTHER" id="PTHR24061:SF599">
    <property type="entry name" value="G-PROTEIN COUPLED RECEPTORS FAMILY 3 PROFILE DOMAIN-CONTAINING PROTEIN"/>
    <property type="match status" value="1"/>
</dbReference>
<evidence type="ECO:0000256" key="4">
    <source>
        <dbReference type="ARBA" id="ARBA00022729"/>
    </source>
</evidence>
<feature type="transmembrane region" description="Helical" evidence="12">
    <location>
        <begin position="545"/>
        <end position="568"/>
    </location>
</feature>
<feature type="transmembrane region" description="Helical" evidence="12">
    <location>
        <begin position="1558"/>
        <end position="1580"/>
    </location>
</feature>
<feature type="domain" description="G-protein coupled receptors family 3 profile" evidence="13">
    <location>
        <begin position="1174"/>
        <end position="1292"/>
    </location>
</feature>
<keyword evidence="15" id="KW-1185">Reference proteome</keyword>
<keyword evidence="5 12" id="KW-1133">Transmembrane helix</keyword>
<protein>
    <recommendedName>
        <fullName evidence="13">G-protein coupled receptors family 3 profile domain-containing protein</fullName>
    </recommendedName>
</protein>
<feature type="transmembrane region" description="Helical" evidence="12">
    <location>
        <begin position="1174"/>
        <end position="1197"/>
    </location>
</feature>
<comment type="caution">
    <text evidence="14">The sequence shown here is derived from an EMBL/GenBank/DDBJ whole genome shotgun (WGS) entry which is preliminary data.</text>
</comment>
<gene>
    <name evidence="14" type="ORF">JD844_001154</name>
</gene>
<keyword evidence="3 12" id="KW-0812">Transmembrane</keyword>
<evidence type="ECO:0000256" key="8">
    <source>
        <dbReference type="ARBA" id="ARBA00023170"/>
    </source>
</evidence>
<evidence type="ECO:0000256" key="12">
    <source>
        <dbReference type="SAM" id="Phobius"/>
    </source>
</evidence>
<dbReference type="Proteomes" id="UP000826234">
    <property type="component" value="Unassembled WGS sequence"/>
</dbReference>
<keyword evidence="6" id="KW-0297">G-protein coupled receptor</keyword>
<sequence length="1883" mass="212976">MMCTMNNPHQLKYQHYQPGDLIIGGITSQLFSFSEGTDFTTHPTPNWKVVPLVMLKNYQHVLSLVFAVKEINENHKILPNITLGFHVYDSHFDAQITYENTLNLLFNQKRAVLNYNCDMQKNPVAVVGGLDSETSFHIATILSLYKIPQYTGIVKLLLHFEWKWVGLMAMHDDKGEKFMQTLQHMFSQNGICIAFTERMPIQSNILDVINFYDLFMEIAMTVMKANVNVCVVSADPHMMLDLQAGLNMLASEIMIPLNKVWLLTAHWDFSVEPFFQYLNIQVFHGALSFAVHSTQVPGFQHFLHVQKPHSDRDGFIRVFWEQAFHCSFPNSDVTEVDGEICTGEEKLDNLLGPFFEMSMTSQSYSIYNAVYAIAHALHAMYSSRTKHAPIGERDYLITSKIQYFQLHPFLASISFNNSAGDTVSFDKKGELIAAFDIINWVTFPNQSFSKVKVGRMDPQSPLDRQLSINENIITWQRQFNQTVPIALCNDPCHPGYSRMKKEGQPFCCYDYTNDCFKCPEEQYPNKGRNECLSKGLNFLSYDEPLGIILAILALSLSVITVFVFGIFIKHRNTAIVKANNQNLTFSLLISLFLCFLCSLFFIGHPDLMTCQLRQTAFGIIFSVVVSSVLAKTITVVLAFMITKPGAKLRKWVGKKLNDTLHVQHEYYQPGDFSIGGMASQLFSPQFTPMLFSESPQTVVIHTAVPKNYQHVLSLVFAVKEINDNPTVLSNITLGFQIYENYFKARMTYQNTLNLISCHKKIIPNYKCDVEKNLIAVIGGLDSEISLHMASILSLYKIPQVTYCLFSLTVSDKAQLTIPYQMFPSEEHQYNGILQLLLHFQWKWIGIIVMADDRGEKFAQTLTHLLFLKGICTAFIARTPAHSDFFNINEMLLNLQYMLMNLSNTDVDIFVVNADTHTALDVQWLFVAAELYGIRPLKKVWVMTAHWDFSSETFQRDMDAQNFHGALSFAIQSNVVQGFQNFLLNLHPPSDIDGFIKDFWEQAFICSFTDMNVDPVTEDICTGEEKLESLPATVFEMSMTSQSYSIYNAVYAVAHALHAMYLSRAKRRARGQCWDIPKVQHFQLHPFLRSIMFNNSAGDKMFFNDNGELEAGFDIINWVTFPNKSFLRVKVGKMDPQAPQDMNDCFKCPEDQYPKKEKNQCLHKALNFLSYGEPLGISLVVLALALSAVATLVLGIFIKHQNTPIVKANNQNLTYILLISLLLCTLCSFLFIGQPQMLSCYVRQTAFGIIFSTAISSVLAKTITVVLAFMAIKPGTKIKKWVGNQSAYSVYLIANTSIILVHTIKCTQLDPLPILHEWHKPNVVLIGQIASHIHQMVPPIPFKRHPSQESYDLPTVMTKFYQHILALAFAVNEINEDPRILPNVTLGFHIYDSYSSARLTYRVTLDLLFKSWAFTPNYKCGIQNNLIGVIGGFDFEISSYMADILGLYKIPQVSYGSFEARINNKMDAPFFYRMVPNEDLQNWGIVQLLLHFGWKWVGLITKDTKGGEHFLSALESMFSKNGICSASRVILPKNIDLHGMISGFFNNIEVFVNRKENAVIIYGETGSFAWLIIFLMANVMIPLADMSYTVKVWILTAQIDVALHILQKEFNMQTLHGAISFSLQSKNVEGFHEYLQTIHLSGEKSNGFIKQFWEHAFDCSISSSEVLTGLLEPCTGEEKLESLPTPFFEMSMTGHSYSIYNAVYALAHSFHMMYSSRLNARASTLVPHVESWKVPPSSLCNDKCGLGYSKKKKEGKKFCCYDCTPCPKGKIANQTVTALVLAVFIKQRHTPVVKANNRMLSYILLTSLYPGLMTVKARTTVMVFAKMEETDTEKPGPSYSVPVPAEAAADNDGQEPGTSAAEVPASLVTEEKGEADLLVPSFIE</sequence>
<reference evidence="14 15" key="1">
    <citation type="journal article" date="2022" name="Gigascience">
        <title>A chromosome-level genome assembly and annotation of the desert horned lizard, Phrynosoma platyrhinos, provides insight into chromosomal rearrangements among reptiles.</title>
        <authorList>
            <person name="Koochekian N."/>
            <person name="Ascanio A."/>
            <person name="Farleigh K."/>
            <person name="Card D.C."/>
            <person name="Schield D.R."/>
            <person name="Castoe T.A."/>
            <person name="Jezkova T."/>
        </authorList>
    </citation>
    <scope>NUCLEOTIDE SEQUENCE [LARGE SCALE GENOMIC DNA]</scope>
    <source>
        <strain evidence="14">NK-2021</strain>
    </source>
</reference>
<keyword evidence="7 12" id="KW-0472">Membrane</keyword>